<comment type="similarity">
    <text evidence="12">Belongs to the papillomaviridae E2 protein family.</text>
</comment>
<accession>Q8UZ17</accession>
<dbReference type="Pfam" id="PF00508">
    <property type="entry name" value="PPV_E2_N"/>
    <property type="match status" value="1"/>
</dbReference>
<dbReference type="GeneID" id="929656"/>
<evidence type="ECO:0000256" key="2">
    <source>
        <dbReference type="ARBA" id="ARBA00007794"/>
    </source>
</evidence>
<reference evidence="16 17" key="1">
    <citation type="journal article" date="2007" name="J. Gen. Virol.">
        <title>Genital warts in Burmeister's porpoises: characterization of Phocoena spinipinnis papillomavirus type 1 (PsPV-1) and evidence for a second, distantly related PsPV.</title>
        <authorList>
            <person name="Van Bressem M.F."/>
            <person name="Cassonnet P."/>
            <person name="Rector A."/>
            <person name="Desaintes C."/>
            <person name="Van Waerebeek K."/>
            <person name="Alfaro-Shigueto J."/>
            <person name="Van Ranst M."/>
            <person name="Orth G."/>
        </authorList>
    </citation>
    <scope>NUCLEOTIDE SEQUENCE [LARGE SCALE GENOMIC DNA]</scope>
    <source>
        <strain evidence="17">Isolate Burmeister's porpoise/Peru/PsPV1</strain>
    </source>
</reference>
<feature type="region of interest" description="DNA-binding domain" evidence="12">
    <location>
        <begin position="332"/>
        <end position="414"/>
    </location>
</feature>
<evidence type="ECO:0000256" key="5">
    <source>
        <dbReference type="ARBA" id="ARBA00022553"/>
    </source>
</evidence>
<evidence type="ECO:0000256" key="9">
    <source>
        <dbReference type="ARBA" id="ARBA00023125"/>
    </source>
</evidence>
<feature type="region of interest" description="Disordered" evidence="13">
    <location>
        <begin position="202"/>
        <end position="317"/>
    </location>
</feature>
<dbReference type="HAMAP" id="MF_04001">
    <property type="entry name" value="PPV_E2"/>
    <property type="match status" value="1"/>
</dbReference>
<keyword evidence="3 12" id="KW-0678">Repressor</keyword>
<evidence type="ECO:0000313" key="16">
    <source>
        <dbReference type="EMBL" id="CAC80271.1"/>
    </source>
</evidence>
<feature type="domain" description="Papillomavirus E2 C-terminal" evidence="15">
    <location>
        <begin position="334"/>
        <end position="412"/>
    </location>
</feature>
<keyword evidence="10 12" id="KW-0010">Activator</keyword>
<dbReference type="Gene3D" id="1.10.287.30">
    <property type="entry name" value="E2 (early) protein, N terminal domain, subdomain 1"/>
    <property type="match status" value="1"/>
</dbReference>
<dbReference type="InterPro" id="IPR012677">
    <property type="entry name" value="Nucleotide-bd_a/b_plait_sf"/>
</dbReference>
<dbReference type="InterPro" id="IPR035975">
    <property type="entry name" value="E2/EBNA1_C_sf"/>
</dbReference>
<evidence type="ECO:0000256" key="13">
    <source>
        <dbReference type="SAM" id="MobiDB-lite"/>
    </source>
</evidence>
<dbReference type="InterPro" id="IPR001866">
    <property type="entry name" value="PPV_E2_N"/>
</dbReference>
<keyword evidence="4 12" id="KW-0244">Early protein</keyword>
<evidence type="ECO:0000256" key="6">
    <source>
        <dbReference type="ARBA" id="ARBA00022562"/>
    </source>
</evidence>
<comment type="function">
    <text evidence="12">Plays a role in the initiation of viral DNA replication. A dimer of E2 interacts with a dimer of E1 in order to improve specificity of E1 DNA binding activity. Once the complex recognizes and binds DNA at specific sites, the E2 dimer is removed from DNA. E2 also regulates viral transcription through binding to the E2RE response element (5'-ACCNNNNNNGGT-3') present in multiple copies in the regulatory regions of the viral genome. Activates or represses transcription depending on E2RE's position with regards to proximal promoter elements including the TATA-box. Repression occurs by sterically hindering the assembly of the transcription initiation complex.</text>
</comment>
<organism evidence="16 17">
    <name type="scientific">Phocoena spinipinnis papillomavirus (isolate Burmeister's porpoise/Peru/PsPV1)</name>
    <name type="common">PsPV</name>
    <dbReference type="NCBI Taxonomy" id="654916"/>
    <lineage>
        <taxon>Viruses</taxon>
        <taxon>Monodnaviria</taxon>
        <taxon>Shotokuvirae</taxon>
        <taxon>Cossaviricota</taxon>
        <taxon>Papovaviricetes</taxon>
        <taxon>Zurhausenvirales</taxon>
        <taxon>Papillomaviridae</taxon>
        <taxon>Firstpapillomavirinae</taxon>
        <taxon>Omikronpapillomavirus</taxon>
        <taxon>Phocoena spinipinnis papillomavirus</taxon>
    </lineage>
</organism>
<keyword evidence="11 12" id="KW-0804">Transcription</keyword>
<keyword evidence="6 12" id="KW-1048">Host nucleus</keyword>
<evidence type="ECO:0000256" key="11">
    <source>
        <dbReference type="ARBA" id="ARBA00023163"/>
    </source>
</evidence>
<dbReference type="Proteomes" id="UP000008789">
    <property type="component" value="Segment"/>
</dbReference>
<proteinExistence type="inferred from homology"/>
<organismHost>
    <name type="scientific">Phocoena spinipinnis</name>
    <name type="common">Burmeister's porpoise</name>
    <dbReference type="NCBI Taxonomy" id="27614"/>
</organismHost>
<dbReference type="InterPro" id="IPR042503">
    <property type="entry name" value="Regulatory_protein_E2_N_1"/>
</dbReference>
<dbReference type="GO" id="GO:0039693">
    <property type="term" value="P:viral DNA genome replication"/>
    <property type="evidence" value="ECO:0007669"/>
    <property type="project" value="UniProtKB-UniRule"/>
</dbReference>
<dbReference type="GO" id="GO:0000166">
    <property type="term" value="F:nucleotide binding"/>
    <property type="evidence" value="ECO:0007669"/>
    <property type="project" value="UniProtKB-UniRule"/>
</dbReference>
<dbReference type="GO" id="GO:0003677">
    <property type="term" value="F:DNA binding"/>
    <property type="evidence" value="ECO:0007669"/>
    <property type="project" value="UniProtKB-UniRule"/>
</dbReference>
<dbReference type="Pfam" id="PF00511">
    <property type="entry name" value="PPV_E2_C"/>
    <property type="match status" value="1"/>
</dbReference>
<evidence type="ECO:0000256" key="3">
    <source>
        <dbReference type="ARBA" id="ARBA00022491"/>
    </source>
</evidence>
<feature type="compositionally biased region" description="Pro residues" evidence="13">
    <location>
        <begin position="256"/>
        <end position="286"/>
    </location>
</feature>
<evidence type="ECO:0000256" key="7">
    <source>
        <dbReference type="ARBA" id="ARBA00022705"/>
    </source>
</evidence>
<evidence type="ECO:0000256" key="10">
    <source>
        <dbReference type="ARBA" id="ARBA00023159"/>
    </source>
</evidence>
<gene>
    <name evidence="16" type="primary">e2</name>
    <name evidence="12" type="synonym">E2</name>
</gene>
<dbReference type="Gene3D" id="2.170.200.10">
    <property type="entry name" value="Papillomavirus E2 early protein domain"/>
    <property type="match status" value="1"/>
</dbReference>
<dbReference type="GO" id="GO:0006275">
    <property type="term" value="P:regulation of DNA replication"/>
    <property type="evidence" value="ECO:0007669"/>
    <property type="project" value="UniProtKB-UniRule"/>
</dbReference>
<dbReference type="InterPro" id="IPR036050">
    <property type="entry name" value="Regulatory_protein_E2_N"/>
</dbReference>
<evidence type="ECO:0000313" key="17">
    <source>
        <dbReference type="Proteomes" id="UP000008789"/>
    </source>
</evidence>
<name>Q8UZ17_PSPVP</name>
<keyword evidence="17" id="KW-1185">Reference proteome</keyword>
<evidence type="ECO:0000259" key="14">
    <source>
        <dbReference type="Pfam" id="PF00508"/>
    </source>
</evidence>
<dbReference type="RefSeq" id="NP_542618.1">
    <property type="nucleotide sequence ID" value="NC_003348.1"/>
</dbReference>
<feature type="compositionally biased region" description="Low complexity" evidence="13">
    <location>
        <begin position="202"/>
        <end position="217"/>
    </location>
</feature>
<comment type="PTM">
    <text evidence="12">Phosphorylated.</text>
</comment>
<dbReference type="GO" id="GO:0042025">
    <property type="term" value="C:host cell nucleus"/>
    <property type="evidence" value="ECO:0007669"/>
    <property type="project" value="UniProtKB-SubCell"/>
</dbReference>
<comment type="similarity">
    <text evidence="2">Belongs to the papillomaviridae E8^E2C protein family.</text>
</comment>
<evidence type="ECO:0000259" key="15">
    <source>
        <dbReference type="Pfam" id="PF00511"/>
    </source>
</evidence>
<evidence type="ECO:0000256" key="12">
    <source>
        <dbReference type="HAMAP-Rule" id="MF_04001"/>
    </source>
</evidence>
<dbReference type="GO" id="GO:0006260">
    <property type="term" value="P:DNA replication"/>
    <property type="evidence" value="ECO:0007669"/>
    <property type="project" value="UniProtKB-KW"/>
</dbReference>
<feature type="compositionally biased region" description="Basic residues" evidence="13">
    <location>
        <begin position="231"/>
        <end position="244"/>
    </location>
</feature>
<feature type="compositionally biased region" description="Polar residues" evidence="13">
    <location>
        <begin position="293"/>
        <end position="310"/>
    </location>
</feature>
<keyword evidence="5 12" id="KW-0597">Phosphoprotein</keyword>
<dbReference type="InterPro" id="IPR033668">
    <property type="entry name" value="Reg_prot_E2"/>
</dbReference>
<dbReference type="GO" id="GO:0003700">
    <property type="term" value="F:DNA-binding transcription factor activity"/>
    <property type="evidence" value="ECO:0007669"/>
    <property type="project" value="UniProtKB-UniRule"/>
</dbReference>
<dbReference type="InterPro" id="IPR042504">
    <property type="entry name" value="Regulatory_protein_E2_N_2"/>
</dbReference>
<comment type="subunit">
    <text evidence="12">Binds DNA as homodimer. Interacts with protein E1; this interaction greatly increases E1 DNA-binding activity. Interacts with protein L1; this interaction enhances E2-dependent replication and transcription activation. Interacts with protein L2; this interaction inhibits E2 transcriptional activity but not DNA replication function E2. Interacts with protein E7; this interaction inhibits E7 oncogenic activity. Interacts with host TAF1; this interaction modulates E2-dependent transcriptional regulation. Interacts with host BRD4; this interaction mediates E2 transcriptional activation function. Additionally, the interaction with host BRD4 on mitotic chromosomes mediates tethering of the viral genome. Interacts with host TOPBP1; this interaction is required for optimal viral DNA replication.</text>
</comment>
<dbReference type="GO" id="GO:0006351">
    <property type="term" value="P:DNA-templated transcription"/>
    <property type="evidence" value="ECO:0007669"/>
    <property type="project" value="UniProtKB-UniRule"/>
</dbReference>
<dbReference type="KEGG" id="vg:929656"/>
<evidence type="ECO:0000256" key="4">
    <source>
        <dbReference type="ARBA" id="ARBA00022518"/>
    </source>
</evidence>
<dbReference type="SUPFAM" id="SSF54957">
    <property type="entry name" value="Viral DNA-binding domain"/>
    <property type="match status" value="1"/>
</dbReference>
<evidence type="ECO:0000256" key="1">
    <source>
        <dbReference type="ARBA" id="ARBA00004147"/>
    </source>
</evidence>
<keyword evidence="8 12" id="KW-0805">Transcription regulation</keyword>
<keyword evidence="7 12" id="KW-0235">DNA replication</keyword>
<comment type="caution">
    <text evidence="12">Lacks conserved residue(s) required for the propagation of feature annotation.</text>
</comment>
<dbReference type="Gene3D" id="3.30.70.330">
    <property type="match status" value="1"/>
</dbReference>
<dbReference type="InterPro" id="IPR000427">
    <property type="entry name" value="Papillomavirus_E2_C"/>
</dbReference>
<comment type="subcellular location">
    <subcellularLocation>
        <location evidence="1 12">Host nucleus</location>
    </subcellularLocation>
</comment>
<dbReference type="EMBL" id="AJ238373">
    <property type="protein sequence ID" value="CAC80271.1"/>
    <property type="molecule type" value="Genomic_DNA"/>
</dbReference>
<evidence type="ECO:0000256" key="8">
    <source>
        <dbReference type="ARBA" id="ARBA00023015"/>
    </source>
</evidence>
<dbReference type="SUPFAM" id="SSF51332">
    <property type="entry name" value="E2 regulatory, transactivation domain"/>
    <property type="match status" value="1"/>
</dbReference>
<protein>
    <recommendedName>
        <fullName evidence="12">Regulatory protein E2</fullName>
    </recommendedName>
</protein>
<feature type="domain" description="Papillomavirus E2 N-terminal" evidence="14">
    <location>
        <begin position="1"/>
        <end position="197"/>
    </location>
</feature>
<keyword evidence="9 12" id="KW-0238">DNA-binding</keyword>
<sequence>MENLCSRLDVLQEQQMELIDKDSGCLKDIISYYALLRREAVLLFAANVRDIKKVGLTVVPPKQVCEANAKQAIEMHLVLCSLSESTYGQEPWYLAQVSHDMYMLRPTGTFKKNGKRVLVTFDGDESNLMEYMCWEAVYKQRQNGQWSCVKSIVSHEGIYYDCEGYRDMYVDFAREAAKYGNGGEWSVQCDGQGITDCALVSSTSTPSTLDTSLDASLGNTLLSPGPGRNKQTPKAKGRRGRKRKLDPAEPDGVRFGPPPSPPPSPKPAPVPPPSPPSPPPTPPEPPGGSGGSLNSTGTTDPGSCTGNSDTCGGPSDSDCDNWGSKRPGTCPDIPTLLISGGPNQVKCLRYRLRRHHRKAYRSCSTTWSWIGDDLQDHTEHRICLSFYSEAQRVNFQKTVRLPKGVRVGSVNLPF</sequence>